<dbReference type="Proteomes" id="UP000546464">
    <property type="component" value="Unassembled WGS sequence"/>
</dbReference>
<evidence type="ECO:0000259" key="2">
    <source>
        <dbReference type="PROSITE" id="PS51352"/>
    </source>
</evidence>
<dbReference type="InterPro" id="IPR036249">
    <property type="entry name" value="Thioredoxin-like_sf"/>
</dbReference>
<feature type="domain" description="Thioredoxin" evidence="2">
    <location>
        <begin position="23"/>
        <end position="148"/>
    </location>
</feature>
<reference evidence="3 4" key="1">
    <citation type="submission" date="2020-07" db="EMBL/GenBank/DDBJ databases">
        <authorList>
            <person name="Feng X."/>
        </authorList>
    </citation>
    <scope>NUCLEOTIDE SEQUENCE [LARGE SCALE GENOMIC DNA]</scope>
    <source>
        <strain evidence="3 4">JCM31066</strain>
    </source>
</reference>
<feature type="signal peptide" evidence="1">
    <location>
        <begin position="1"/>
        <end position="20"/>
    </location>
</feature>
<protein>
    <submittedName>
        <fullName evidence="3">Thioredoxin family protein</fullName>
    </submittedName>
</protein>
<dbReference type="GO" id="GO:0045454">
    <property type="term" value="P:cell redox homeostasis"/>
    <property type="evidence" value="ECO:0007669"/>
    <property type="project" value="TreeGrafter"/>
</dbReference>
<dbReference type="RefSeq" id="WP_185674927.1">
    <property type="nucleotide sequence ID" value="NZ_JACHVB010000020.1"/>
</dbReference>
<accession>A0A842HCG1</accession>
<sequence length="259" mass="28233">MRRFLTATAFAIFALSPARAAETGTATVNPAATNESASGPTWMTDYSAARQIARGEELPMLVYFTASWCQPCQMMKAVTLKTPEVVTALGDYVTVLIDIDAQPQVAEAFGVSGVPNFQTITPGGQVVSRLTGYREAPEFAQWLSKSRTAADQQWALARQQIESSAELRAVLRQRQTALPADTMTRVFALTASRDPLQVRLGLELLTEAARRDPALLSPARYSEDLQVRVVAAQVLERTAPSLGFDPWLPPSQPVPQQVK</sequence>
<dbReference type="GO" id="GO:0005829">
    <property type="term" value="C:cytosol"/>
    <property type="evidence" value="ECO:0007669"/>
    <property type="project" value="TreeGrafter"/>
</dbReference>
<evidence type="ECO:0000313" key="4">
    <source>
        <dbReference type="Proteomes" id="UP000546464"/>
    </source>
</evidence>
<dbReference type="EMBL" id="JACHVB010000020">
    <property type="protein sequence ID" value="MBC2593940.1"/>
    <property type="molecule type" value="Genomic_DNA"/>
</dbReference>
<dbReference type="Gene3D" id="3.40.30.10">
    <property type="entry name" value="Glutaredoxin"/>
    <property type="match status" value="1"/>
</dbReference>
<dbReference type="SUPFAM" id="SSF52833">
    <property type="entry name" value="Thioredoxin-like"/>
    <property type="match status" value="1"/>
</dbReference>
<name>A0A842HCG1_9BACT</name>
<dbReference type="InterPro" id="IPR013766">
    <property type="entry name" value="Thioredoxin_domain"/>
</dbReference>
<feature type="chain" id="PRO_5032436673" evidence="1">
    <location>
        <begin position="21"/>
        <end position="259"/>
    </location>
</feature>
<comment type="caution">
    <text evidence="3">The sequence shown here is derived from an EMBL/GenBank/DDBJ whole genome shotgun (WGS) entry which is preliminary data.</text>
</comment>
<gene>
    <name evidence="3" type="ORF">H5P28_06660</name>
</gene>
<evidence type="ECO:0000313" key="3">
    <source>
        <dbReference type="EMBL" id="MBC2593940.1"/>
    </source>
</evidence>
<dbReference type="AlphaFoldDB" id="A0A842HCG1"/>
<dbReference type="PANTHER" id="PTHR45663:SF11">
    <property type="entry name" value="GEO12009P1"/>
    <property type="match status" value="1"/>
</dbReference>
<dbReference type="CDD" id="cd02947">
    <property type="entry name" value="TRX_family"/>
    <property type="match status" value="1"/>
</dbReference>
<dbReference type="PANTHER" id="PTHR45663">
    <property type="entry name" value="GEO12009P1"/>
    <property type="match status" value="1"/>
</dbReference>
<dbReference type="PROSITE" id="PS51352">
    <property type="entry name" value="THIOREDOXIN_2"/>
    <property type="match status" value="1"/>
</dbReference>
<keyword evidence="1" id="KW-0732">Signal</keyword>
<proteinExistence type="predicted"/>
<organism evidence="3 4">
    <name type="scientific">Ruficoccus amylovorans</name>
    <dbReference type="NCBI Taxonomy" id="1804625"/>
    <lineage>
        <taxon>Bacteria</taxon>
        <taxon>Pseudomonadati</taxon>
        <taxon>Verrucomicrobiota</taxon>
        <taxon>Opitutia</taxon>
        <taxon>Puniceicoccales</taxon>
        <taxon>Cerasicoccaceae</taxon>
        <taxon>Ruficoccus</taxon>
    </lineage>
</organism>
<evidence type="ECO:0000256" key="1">
    <source>
        <dbReference type="SAM" id="SignalP"/>
    </source>
</evidence>
<dbReference type="GO" id="GO:0015035">
    <property type="term" value="F:protein-disulfide reductase activity"/>
    <property type="evidence" value="ECO:0007669"/>
    <property type="project" value="TreeGrafter"/>
</dbReference>
<keyword evidence="4" id="KW-1185">Reference proteome</keyword>
<dbReference type="Pfam" id="PF00085">
    <property type="entry name" value="Thioredoxin"/>
    <property type="match status" value="1"/>
</dbReference>